<accession>A0ACA9LSF3</accession>
<dbReference type="EMBL" id="CAJVPM010007704">
    <property type="protein sequence ID" value="CAG8548156.1"/>
    <property type="molecule type" value="Genomic_DNA"/>
</dbReference>
<proteinExistence type="predicted"/>
<sequence length="543" mass="61583">MICIILLYFDVTQTLYIETIDEILLHVQHDKHSLYSCLLVNRYWCRRVIPWLWGHPLKILSALEPANIAPLIRTYISCLSEKERSLLIQCGINLPNSSPPFFNYASFLKDLDYRRLEISVRHWIKYEGTCGNYPTKRRIIAGISLNNASIVVMTALCKLFLEGDPTLHHLKLAYTERILDLPDISVFTQGRYGLSCLQKIKFIVGSFNRTKLKNMITFLEALPDIAPNVSHLDIDVITTDKTMSDTLVSIIEGLSYLSEFRLCDKSSGVTQVIEPTISALNSRANSLTSLELHNIHFQDLSLQGLAECKKLEVLLIIQCCCLTLTTWKPLENAKFPLKTLYLDSDFGEKVTIAILQSTSNRSIKQLHLSCATNKVIEILPISCPSLSHLDVCVSNVSIEQLVTMVSGIQQLQYLAIMEYGGHNPKLVEVTPDLGKIFTPLLHYLELNFIMTFEQLDALLTHCKAPLETLILNQYFENHQMADEYFAAIAKFAKERGTLKRLCVNNDGIKTINCNQKSVIVQDLLRYVKILSYSDASVKICEQN</sequence>
<protein>
    <submittedName>
        <fullName evidence="1">3288_t:CDS:1</fullName>
    </submittedName>
</protein>
<name>A0ACA9LSF3_9GLOM</name>
<gene>
    <name evidence="1" type="ORF">SCALOS_LOCUS5081</name>
</gene>
<keyword evidence="2" id="KW-1185">Reference proteome</keyword>
<organism evidence="1 2">
    <name type="scientific">Scutellospora calospora</name>
    <dbReference type="NCBI Taxonomy" id="85575"/>
    <lineage>
        <taxon>Eukaryota</taxon>
        <taxon>Fungi</taxon>
        <taxon>Fungi incertae sedis</taxon>
        <taxon>Mucoromycota</taxon>
        <taxon>Glomeromycotina</taxon>
        <taxon>Glomeromycetes</taxon>
        <taxon>Diversisporales</taxon>
        <taxon>Gigasporaceae</taxon>
        <taxon>Scutellospora</taxon>
    </lineage>
</organism>
<evidence type="ECO:0000313" key="2">
    <source>
        <dbReference type="Proteomes" id="UP000789860"/>
    </source>
</evidence>
<comment type="caution">
    <text evidence="1">The sequence shown here is derived from an EMBL/GenBank/DDBJ whole genome shotgun (WGS) entry which is preliminary data.</text>
</comment>
<reference evidence="1" key="1">
    <citation type="submission" date="2021-06" db="EMBL/GenBank/DDBJ databases">
        <authorList>
            <person name="Kallberg Y."/>
            <person name="Tangrot J."/>
            <person name="Rosling A."/>
        </authorList>
    </citation>
    <scope>NUCLEOTIDE SEQUENCE</scope>
    <source>
        <strain evidence="1">AU212A</strain>
    </source>
</reference>
<evidence type="ECO:0000313" key="1">
    <source>
        <dbReference type="EMBL" id="CAG8548156.1"/>
    </source>
</evidence>
<dbReference type="Proteomes" id="UP000789860">
    <property type="component" value="Unassembled WGS sequence"/>
</dbReference>